<sequence length="110" mass="12076">MEHIAALLLVIGCSGDLGDCREIPVDVPIFETREECRDALREVPEEGNQETPRIMATCVNVDPALVYDDAELVWHVAADGRLEAALERADVLTAFNTHRASEGLAIAKEF</sequence>
<dbReference type="AlphaFoldDB" id="A0A844QDI8"/>
<dbReference type="Proteomes" id="UP000463224">
    <property type="component" value="Unassembled WGS sequence"/>
</dbReference>
<evidence type="ECO:0000313" key="2">
    <source>
        <dbReference type="Proteomes" id="UP000463224"/>
    </source>
</evidence>
<keyword evidence="2" id="KW-1185">Reference proteome</keyword>
<gene>
    <name evidence="1" type="ORF">GN330_02780</name>
</gene>
<organism evidence="1 2">
    <name type="scientific">Nitratireductor arenosus</name>
    <dbReference type="NCBI Taxonomy" id="2682096"/>
    <lineage>
        <taxon>Bacteria</taxon>
        <taxon>Pseudomonadati</taxon>
        <taxon>Pseudomonadota</taxon>
        <taxon>Alphaproteobacteria</taxon>
        <taxon>Hyphomicrobiales</taxon>
        <taxon>Phyllobacteriaceae</taxon>
        <taxon>Nitratireductor</taxon>
    </lineage>
</organism>
<protein>
    <submittedName>
        <fullName evidence="1">Uncharacterized protein</fullName>
    </submittedName>
</protein>
<dbReference type="EMBL" id="WPHG01000001">
    <property type="protein sequence ID" value="MVA96173.1"/>
    <property type="molecule type" value="Genomic_DNA"/>
</dbReference>
<accession>A0A844QDI8</accession>
<evidence type="ECO:0000313" key="1">
    <source>
        <dbReference type="EMBL" id="MVA96173.1"/>
    </source>
</evidence>
<proteinExistence type="predicted"/>
<reference evidence="1 2" key="1">
    <citation type="submission" date="2019-12" db="EMBL/GenBank/DDBJ databases">
        <title>Nitratireductor arenosus sp. nov., Isolated from sea sand, Jeju island, South Korea.</title>
        <authorList>
            <person name="Kim W."/>
        </authorList>
    </citation>
    <scope>NUCLEOTIDE SEQUENCE [LARGE SCALE GENOMIC DNA]</scope>
    <source>
        <strain evidence="1 2">CAU 1489</strain>
    </source>
</reference>
<name>A0A844QDI8_9HYPH</name>
<comment type="caution">
    <text evidence="1">The sequence shown here is derived from an EMBL/GenBank/DDBJ whole genome shotgun (WGS) entry which is preliminary data.</text>
</comment>
<dbReference type="RefSeq" id="WP_156711143.1">
    <property type="nucleotide sequence ID" value="NZ_WPHG01000001.1"/>
</dbReference>